<comment type="catalytic activity">
    <reaction evidence="1">
        <text>5-amino-6-(5-phospho-D-ribosylamino)uracil + H2O = 5,6-diaminouracil + D-ribose 5-phosphate</text>
        <dbReference type="Rhea" id="RHEA:55020"/>
        <dbReference type="ChEBI" id="CHEBI:15377"/>
        <dbReference type="ChEBI" id="CHEBI:46252"/>
        <dbReference type="ChEBI" id="CHEBI:58453"/>
        <dbReference type="ChEBI" id="CHEBI:78346"/>
    </reaction>
</comment>
<dbReference type="Gene3D" id="1.10.357.40">
    <property type="entry name" value="YbiA-like"/>
    <property type="match status" value="1"/>
</dbReference>
<dbReference type="AlphaFoldDB" id="A0A4R5BHT3"/>
<accession>A0A4R5BHT3</accession>
<organism evidence="4 5">
    <name type="scientific">Actinomadura rubrisoli</name>
    <dbReference type="NCBI Taxonomy" id="2530368"/>
    <lineage>
        <taxon>Bacteria</taxon>
        <taxon>Bacillati</taxon>
        <taxon>Actinomycetota</taxon>
        <taxon>Actinomycetes</taxon>
        <taxon>Streptosporangiales</taxon>
        <taxon>Thermomonosporaceae</taxon>
        <taxon>Actinomadura</taxon>
    </lineage>
</organism>
<dbReference type="InterPro" id="IPR012816">
    <property type="entry name" value="NADAR"/>
</dbReference>
<evidence type="ECO:0000256" key="1">
    <source>
        <dbReference type="ARBA" id="ARBA00000022"/>
    </source>
</evidence>
<evidence type="ECO:0000313" key="5">
    <source>
        <dbReference type="Proteomes" id="UP000294513"/>
    </source>
</evidence>
<evidence type="ECO:0000313" key="4">
    <source>
        <dbReference type="EMBL" id="TDD83394.1"/>
    </source>
</evidence>
<comment type="catalytic activity">
    <reaction evidence="2">
        <text>2,5-diamino-6-hydroxy-4-(5-phosphoribosylamino)-pyrimidine + H2O = 2,5,6-triamino-4-hydroxypyrimidine + D-ribose 5-phosphate</text>
        <dbReference type="Rhea" id="RHEA:23436"/>
        <dbReference type="ChEBI" id="CHEBI:15377"/>
        <dbReference type="ChEBI" id="CHEBI:58614"/>
        <dbReference type="ChEBI" id="CHEBI:78346"/>
        <dbReference type="ChEBI" id="CHEBI:137796"/>
    </reaction>
</comment>
<dbReference type="InterPro" id="IPR037238">
    <property type="entry name" value="YbiA-like_sf"/>
</dbReference>
<feature type="domain" description="NADAR" evidence="3">
    <location>
        <begin position="4"/>
        <end position="47"/>
    </location>
</feature>
<reference evidence="4 5" key="1">
    <citation type="submission" date="2019-03" db="EMBL/GenBank/DDBJ databases">
        <title>Draft genome sequences of novel Actinobacteria.</title>
        <authorList>
            <person name="Sahin N."/>
            <person name="Ay H."/>
            <person name="Saygin H."/>
        </authorList>
    </citation>
    <scope>NUCLEOTIDE SEQUENCE [LARGE SCALE GENOMIC DNA]</scope>
    <source>
        <strain evidence="4 5">H3C3</strain>
    </source>
</reference>
<name>A0A4R5BHT3_9ACTN</name>
<dbReference type="Pfam" id="PF08719">
    <property type="entry name" value="NADAR"/>
    <property type="match status" value="1"/>
</dbReference>
<evidence type="ECO:0000256" key="2">
    <source>
        <dbReference type="ARBA" id="ARBA00000751"/>
    </source>
</evidence>
<dbReference type="Proteomes" id="UP000294513">
    <property type="component" value="Unassembled WGS sequence"/>
</dbReference>
<gene>
    <name evidence="4" type="ORF">E1298_21380</name>
</gene>
<dbReference type="RefSeq" id="WP_131895948.1">
    <property type="nucleotide sequence ID" value="NZ_SMKU01000113.1"/>
</dbReference>
<dbReference type="OrthoDB" id="67297at2"/>
<sequence>MDVQEGTTYATAEHYMMAEKARLFDDEETAAAVIAAPAPRAGVRLVRPEPPGVRPDDRPRLHGLLTQAFTDAAGTRRGSGCAIVG</sequence>
<proteinExistence type="predicted"/>
<protein>
    <submittedName>
        <fullName evidence="4">DUF1768 domain-containing protein</fullName>
    </submittedName>
</protein>
<evidence type="ECO:0000259" key="3">
    <source>
        <dbReference type="Pfam" id="PF08719"/>
    </source>
</evidence>
<comment type="caution">
    <text evidence="4">The sequence shown here is derived from an EMBL/GenBank/DDBJ whole genome shotgun (WGS) entry which is preliminary data.</text>
</comment>
<dbReference type="EMBL" id="SMKU01000113">
    <property type="protein sequence ID" value="TDD83394.1"/>
    <property type="molecule type" value="Genomic_DNA"/>
</dbReference>
<dbReference type="SUPFAM" id="SSF143990">
    <property type="entry name" value="YbiA-like"/>
    <property type="match status" value="1"/>
</dbReference>
<keyword evidence="5" id="KW-1185">Reference proteome</keyword>